<evidence type="ECO:0000256" key="1">
    <source>
        <dbReference type="ARBA" id="ARBA00001974"/>
    </source>
</evidence>
<dbReference type="Gene3D" id="1.10.540.10">
    <property type="entry name" value="Acyl-CoA dehydrogenase/oxidase, N-terminal domain"/>
    <property type="match status" value="1"/>
</dbReference>
<comment type="caution">
    <text evidence="9">The sequence shown here is derived from an EMBL/GenBank/DDBJ whole genome shotgun (WGS) entry which is preliminary data.</text>
</comment>
<dbReference type="PANTHER" id="PTHR43884:SF20">
    <property type="entry name" value="ACYL-COA DEHYDROGENASE FADE28"/>
    <property type="match status" value="1"/>
</dbReference>
<dbReference type="PANTHER" id="PTHR43884">
    <property type="entry name" value="ACYL-COA DEHYDROGENASE"/>
    <property type="match status" value="1"/>
</dbReference>
<dbReference type="EMBL" id="RXTL01000006">
    <property type="protein sequence ID" value="RTS50428.1"/>
    <property type="molecule type" value="Genomic_DNA"/>
</dbReference>
<dbReference type="SUPFAM" id="SSF47203">
    <property type="entry name" value="Acyl-CoA dehydrogenase C-terminal domain-like"/>
    <property type="match status" value="1"/>
</dbReference>
<dbReference type="Pfam" id="PF00441">
    <property type="entry name" value="Acyl-CoA_dh_1"/>
    <property type="match status" value="1"/>
</dbReference>
<keyword evidence="3" id="KW-0285">Flavoprotein</keyword>
<evidence type="ECO:0000256" key="6">
    <source>
        <dbReference type="SAM" id="MobiDB-lite"/>
    </source>
</evidence>
<evidence type="ECO:0000313" key="9">
    <source>
        <dbReference type="EMBL" id="RTS50428.1"/>
    </source>
</evidence>
<sequence length="381" mass="41526">MACAGPAVTLRPAGERTPSHPQEYEQMSEQDDWDREREERLRMIRDSAASLVPRDGDLTRVRRGRFSGTAVDRQAWREVCAMGWPGLRLDQALGGSGLGMAEWVALLETLGRGLLPEPLIEAGLVAPLLPEGQRAALLAGERLILPAGIGYREERQRPCLDGGRLRGGVARVCLGGAADAWLVACAQGLALVERDAAGVELVCEPTQDGAHRARLRFHDTPARPLPIDGPVEQALDEAALACAAYLVGLMDGAFERTLEYLRVRRQFGREIGSFQALQHRMVDLKIQIELSRAMVGQAAAAIDAGASANERRRQVSSARVRASEAALLVTRQAIQLHGGIGYTDEADIGLFLRRAMVLLNAHGSLDFHRVRYVESLQREVA</sequence>
<proteinExistence type="inferred from homology"/>
<dbReference type="AlphaFoldDB" id="A0ABD7K6R4"/>
<dbReference type="InterPro" id="IPR013786">
    <property type="entry name" value="AcylCoA_DH/ox_N"/>
</dbReference>
<comment type="cofactor">
    <cofactor evidence="1">
        <name>FAD</name>
        <dbReference type="ChEBI" id="CHEBI:57692"/>
    </cofactor>
</comment>
<dbReference type="InterPro" id="IPR009100">
    <property type="entry name" value="AcylCoA_DH/oxidase_NM_dom_sf"/>
</dbReference>
<reference evidence="9 10" key="1">
    <citation type="submission" date="2018-12" db="EMBL/GenBank/DDBJ databases">
        <title>Pseudomonas aeruginosa Diversity Panel.</title>
        <authorList>
            <person name="Snesrud E."/>
            <person name="Mcgann P."/>
        </authorList>
    </citation>
    <scope>NUCLEOTIDE SEQUENCE [LARGE SCALE GENOMIC DNA]</scope>
    <source>
        <strain evidence="9 10">MRSN6241</strain>
    </source>
</reference>
<dbReference type="CDD" id="cd00567">
    <property type="entry name" value="ACAD"/>
    <property type="match status" value="1"/>
</dbReference>
<keyword evidence="4" id="KW-0274">FAD</keyword>
<dbReference type="Proteomes" id="UP000276985">
    <property type="component" value="Unassembled WGS sequence"/>
</dbReference>
<evidence type="ECO:0000259" key="8">
    <source>
        <dbReference type="Pfam" id="PF02771"/>
    </source>
</evidence>
<evidence type="ECO:0000313" key="10">
    <source>
        <dbReference type="Proteomes" id="UP000276985"/>
    </source>
</evidence>
<protein>
    <submittedName>
        <fullName evidence="9">Acyl-CoA dehydrogenase</fullName>
    </submittedName>
</protein>
<feature type="domain" description="Acyl-CoA dehydrogenase/oxidase N-terminal" evidence="8">
    <location>
        <begin position="40"/>
        <end position="116"/>
    </location>
</feature>
<dbReference type="InterPro" id="IPR009075">
    <property type="entry name" value="AcylCo_DH/oxidase_C"/>
</dbReference>
<dbReference type="InterPro" id="IPR037069">
    <property type="entry name" value="AcylCoA_DH/ox_N_sf"/>
</dbReference>
<comment type="similarity">
    <text evidence="2">Belongs to the acyl-CoA dehydrogenase family.</text>
</comment>
<accession>A0ABD7K6R4</accession>
<evidence type="ECO:0000256" key="4">
    <source>
        <dbReference type="ARBA" id="ARBA00022827"/>
    </source>
</evidence>
<dbReference type="GO" id="GO:0016491">
    <property type="term" value="F:oxidoreductase activity"/>
    <property type="evidence" value="ECO:0007669"/>
    <property type="project" value="UniProtKB-KW"/>
</dbReference>
<evidence type="ECO:0000256" key="5">
    <source>
        <dbReference type="ARBA" id="ARBA00023002"/>
    </source>
</evidence>
<name>A0ABD7K6R4_PSEAI</name>
<keyword evidence="5" id="KW-0560">Oxidoreductase</keyword>
<dbReference type="SUPFAM" id="SSF56645">
    <property type="entry name" value="Acyl-CoA dehydrogenase NM domain-like"/>
    <property type="match status" value="1"/>
</dbReference>
<evidence type="ECO:0000256" key="2">
    <source>
        <dbReference type="ARBA" id="ARBA00009347"/>
    </source>
</evidence>
<dbReference type="InterPro" id="IPR036250">
    <property type="entry name" value="AcylCo_DH-like_C"/>
</dbReference>
<gene>
    <name evidence="9" type="ORF">DY940_04755</name>
</gene>
<dbReference type="Pfam" id="PF02771">
    <property type="entry name" value="Acyl-CoA_dh_N"/>
    <property type="match status" value="1"/>
</dbReference>
<evidence type="ECO:0000256" key="3">
    <source>
        <dbReference type="ARBA" id="ARBA00022630"/>
    </source>
</evidence>
<organism evidence="9 10">
    <name type="scientific">Pseudomonas aeruginosa</name>
    <dbReference type="NCBI Taxonomy" id="287"/>
    <lineage>
        <taxon>Bacteria</taxon>
        <taxon>Pseudomonadati</taxon>
        <taxon>Pseudomonadota</taxon>
        <taxon>Gammaproteobacteria</taxon>
        <taxon>Pseudomonadales</taxon>
        <taxon>Pseudomonadaceae</taxon>
        <taxon>Pseudomonas</taxon>
    </lineage>
</organism>
<evidence type="ECO:0000259" key="7">
    <source>
        <dbReference type="Pfam" id="PF00441"/>
    </source>
</evidence>
<dbReference type="Gene3D" id="1.20.140.10">
    <property type="entry name" value="Butyryl-CoA Dehydrogenase, subunit A, domain 3"/>
    <property type="match status" value="1"/>
</dbReference>
<feature type="region of interest" description="Disordered" evidence="6">
    <location>
        <begin position="1"/>
        <end position="35"/>
    </location>
</feature>
<feature type="domain" description="Acyl-CoA dehydrogenase/oxidase C-terminal" evidence="7">
    <location>
        <begin position="232"/>
        <end position="369"/>
    </location>
</feature>